<dbReference type="Pfam" id="PF12679">
    <property type="entry name" value="ABC2_membrane_2"/>
    <property type="match status" value="1"/>
</dbReference>
<gene>
    <name evidence="2" type="ORF">ACFQPF_17450</name>
</gene>
<dbReference type="EMBL" id="JBHTCP010000052">
    <property type="protein sequence ID" value="MFC7373429.1"/>
    <property type="molecule type" value="Genomic_DNA"/>
</dbReference>
<dbReference type="PANTHER" id="PTHR37305">
    <property type="entry name" value="INTEGRAL MEMBRANE PROTEIN-RELATED"/>
    <property type="match status" value="1"/>
</dbReference>
<dbReference type="PANTHER" id="PTHR37305:SF1">
    <property type="entry name" value="MEMBRANE PROTEIN"/>
    <property type="match status" value="1"/>
</dbReference>
<dbReference type="RefSeq" id="WP_379751358.1">
    <property type="nucleotide sequence ID" value="NZ_JBHTCP010000052.1"/>
</dbReference>
<accession>A0ABW2NS91</accession>
<feature type="transmembrane region" description="Helical" evidence="1">
    <location>
        <begin position="189"/>
        <end position="209"/>
    </location>
</feature>
<protein>
    <submittedName>
        <fullName evidence="2">ABC transporter permease subunit</fullName>
    </submittedName>
</protein>
<comment type="caution">
    <text evidence="2">The sequence shown here is derived from an EMBL/GenBank/DDBJ whole genome shotgun (WGS) entry which is preliminary data.</text>
</comment>
<keyword evidence="1" id="KW-1133">Transmembrane helix</keyword>
<feature type="transmembrane region" description="Helical" evidence="1">
    <location>
        <begin position="159"/>
        <end position="182"/>
    </location>
</feature>
<keyword evidence="3" id="KW-1185">Reference proteome</keyword>
<feature type="transmembrane region" description="Helical" evidence="1">
    <location>
        <begin position="71"/>
        <end position="96"/>
    </location>
</feature>
<name>A0ABW2NS91_9BACL</name>
<evidence type="ECO:0000313" key="3">
    <source>
        <dbReference type="Proteomes" id="UP001596549"/>
    </source>
</evidence>
<evidence type="ECO:0000256" key="1">
    <source>
        <dbReference type="SAM" id="Phobius"/>
    </source>
</evidence>
<keyword evidence="1" id="KW-0472">Membrane</keyword>
<organism evidence="2 3">
    <name type="scientific">Fictibacillus iocasae</name>
    <dbReference type="NCBI Taxonomy" id="2715437"/>
    <lineage>
        <taxon>Bacteria</taxon>
        <taxon>Bacillati</taxon>
        <taxon>Bacillota</taxon>
        <taxon>Bacilli</taxon>
        <taxon>Bacillales</taxon>
        <taxon>Fictibacillaceae</taxon>
        <taxon>Fictibacillus</taxon>
    </lineage>
</organism>
<proteinExistence type="predicted"/>
<sequence length="266" mass="28517">MNILKRELKSSVKSTLFWIAGIIALVAGGMSKYGSLAGSGQSMNDMMAAMPKSLQALFGVSSVDVSSAPGYYVVIFSYILLIAAIHAGLLGAGIVAKEERDKTAEFLFSKPVSRTEVLLAKLAASLVLIVIINSVMLLVSDVSLSYYGSGEDAGNQIAFLYMLLYGFQLLFLSIGAMIASVLKKPKQAVGITASIILASYLLSIVIALNENLAFLKFVTPFRYIDANEVLFGSGGTMLPFMALSIVLSFVLLCYAISSYRKRDLTV</sequence>
<dbReference type="Proteomes" id="UP001596549">
    <property type="component" value="Unassembled WGS sequence"/>
</dbReference>
<feature type="transmembrane region" description="Helical" evidence="1">
    <location>
        <begin position="117"/>
        <end position="139"/>
    </location>
</feature>
<keyword evidence="1" id="KW-0812">Transmembrane</keyword>
<evidence type="ECO:0000313" key="2">
    <source>
        <dbReference type="EMBL" id="MFC7373429.1"/>
    </source>
</evidence>
<reference evidence="3" key="1">
    <citation type="journal article" date="2019" name="Int. J. Syst. Evol. Microbiol.">
        <title>The Global Catalogue of Microorganisms (GCM) 10K type strain sequencing project: providing services to taxonomists for standard genome sequencing and annotation.</title>
        <authorList>
            <consortium name="The Broad Institute Genomics Platform"/>
            <consortium name="The Broad Institute Genome Sequencing Center for Infectious Disease"/>
            <person name="Wu L."/>
            <person name="Ma J."/>
        </authorList>
    </citation>
    <scope>NUCLEOTIDE SEQUENCE [LARGE SCALE GENOMIC DNA]</scope>
    <source>
        <strain evidence="3">NBRC 106396</strain>
    </source>
</reference>
<feature type="transmembrane region" description="Helical" evidence="1">
    <location>
        <begin position="229"/>
        <end position="256"/>
    </location>
</feature>